<dbReference type="Pfam" id="PF06429">
    <property type="entry name" value="Flg_bbr_C"/>
    <property type="match status" value="1"/>
</dbReference>
<evidence type="ECO:0000256" key="3">
    <source>
        <dbReference type="ARBA" id="ARBA00009677"/>
    </source>
</evidence>
<evidence type="ECO:0000256" key="5">
    <source>
        <dbReference type="ARBA" id="ARBA00022525"/>
    </source>
</evidence>
<evidence type="ECO:0000259" key="8">
    <source>
        <dbReference type="Pfam" id="PF06429"/>
    </source>
</evidence>
<comment type="caution">
    <text evidence="10">The sequence shown here is derived from an EMBL/GenBank/DDBJ whole genome shotgun (WGS) entry which is preliminary data.</text>
</comment>
<evidence type="ECO:0000313" key="10">
    <source>
        <dbReference type="EMBL" id="HAS8540961.1"/>
    </source>
</evidence>
<proteinExistence type="inferred from homology"/>
<organism evidence="10">
    <name type="scientific">Vibrio vulnificus</name>
    <dbReference type="NCBI Taxonomy" id="672"/>
    <lineage>
        <taxon>Bacteria</taxon>
        <taxon>Pseudomonadati</taxon>
        <taxon>Pseudomonadota</taxon>
        <taxon>Gammaproteobacteria</taxon>
        <taxon>Vibrionales</taxon>
        <taxon>Vibrionaceae</taxon>
        <taxon>Vibrio</taxon>
    </lineage>
</organism>
<name>A0A8H9N1A2_VIBVL</name>
<gene>
    <name evidence="7" type="primary">flgK</name>
    <name evidence="10" type="ORF">I7730_14315</name>
</gene>
<evidence type="ECO:0000256" key="6">
    <source>
        <dbReference type="ARBA" id="ARBA00023143"/>
    </source>
</evidence>
<evidence type="ECO:0000256" key="7">
    <source>
        <dbReference type="RuleBase" id="RU362065"/>
    </source>
</evidence>
<keyword evidence="5 7" id="KW-0964">Secreted</keyword>
<dbReference type="InterPro" id="IPR010930">
    <property type="entry name" value="Flg_bb/hook_C_dom"/>
</dbReference>
<dbReference type="GO" id="GO:0009424">
    <property type="term" value="C:bacterial-type flagellum hook"/>
    <property type="evidence" value="ECO:0007669"/>
    <property type="project" value="UniProtKB-UniRule"/>
</dbReference>
<protein>
    <recommendedName>
        <fullName evidence="4 7">Flagellar hook-associated protein 1</fullName>
        <shortName evidence="7">HAP1</shortName>
    </recommendedName>
</protein>
<dbReference type="InterPro" id="IPR002371">
    <property type="entry name" value="FlgK"/>
</dbReference>
<comment type="similarity">
    <text evidence="3 7">Belongs to the flagella basal body rod proteins family.</text>
</comment>
<evidence type="ECO:0000259" key="9">
    <source>
        <dbReference type="Pfam" id="PF22638"/>
    </source>
</evidence>
<accession>A0A8H9N1A2</accession>
<dbReference type="InterPro" id="IPR053927">
    <property type="entry name" value="FlgK_helical"/>
</dbReference>
<dbReference type="GO" id="GO:0005576">
    <property type="term" value="C:extracellular region"/>
    <property type="evidence" value="ECO:0007669"/>
    <property type="project" value="UniProtKB-SubCell"/>
</dbReference>
<dbReference type="PRINTS" id="PR01005">
    <property type="entry name" value="FLGHOOKAP1"/>
</dbReference>
<reference evidence="10" key="2">
    <citation type="submission" date="2019-01" db="EMBL/GenBank/DDBJ databases">
        <authorList>
            <consortium name="NCBI Pathogen Detection Project"/>
        </authorList>
    </citation>
    <scope>NUCLEOTIDE SEQUENCE</scope>
    <source>
        <strain evidence="10">BCW_3452</strain>
    </source>
</reference>
<keyword evidence="6 7" id="KW-0975">Bacterial flagellum</keyword>
<dbReference type="GO" id="GO:0005198">
    <property type="term" value="F:structural molecule activity"/>
    <property type="evidence" value="ECO:0007669"/>
    <property type="project" value="UniProtKB-UniRule"/>
</dbReference>
<comment type="subcellular location">
    <subcellularLocation>
        <location evidence="1 7">Bacterial flagellum</location>
    </subcellularLocation>
    <subcellularLocation>
        <location evidence="2 7">Secreted</location>
    </subcellularLocation>
</comment>
<evidence type="ECO:0000256" key="4">
    <source>
        <dbReference type="ARBA" id="ARBA00016244"/>
    </source>
</evidence>
<sequence length="533" mass="56761">MIMRTDMLQGASLALNQMRFATMVASQNINNADNPNYARNVVIFQMDDAGNVSAGPKRMSNFFLTEQLNQSTSDLTYAKNIASVSGSVDKIVTGVVANGEGSSSNPIAQGFQDINASLTAIATDDSHAGRSTLLSRINTLLTTTSSMYSHLEQYNTQIDSELKSGATSLNAQAEQLAKVNGRLRSNPNDPKLVTQRDSIISEMSKQAKLDVYESENGMVDVKVANGYDLVRGTDASKITTGPDEFGRNTQIYINGDMIRDGEQLGGLLGSNMVIRDEVIAETERSVAHVVVGYMNELNNLNSAGFTSDGAAGGDLIYIPPSKAKARTSNTGDGGLTISVVPGSTASMQPNAISVEKLASGYKFTDTKTGEEKLVASLPTEVFGFKVEGSGAINVGDKFEMDPLSDMLKSSKLVANEDDIAAAGSTPASEGDKANLQKIASLSSAKIFSNGDDSTTQALAKVFTDIGNSTVAAEQSLSTAASINENASLRWNNLSGVNTQEEELNMLKYQQIYQSISKVIETDQKMFDSLISII</sequence>
<dbReference type="SUPFAM" id="SSF64518">
    <property type="entry name" value="Phase 1 flagellin"/>
    <property type="match status" value="1"/>
</dbReference>
<dbReference type="EMBL" id="DACRBY010000017">
    <property type="protein sequence ID" value="HAS8540961.1"/>
    <property type="molecule type" value="Genomic_DNA"/>
</dbReference>
<dbReference type="AlphaFoldDB" id="A0A8H9N1A2"/>
<dbReference type="PANTHER" id="PTHR30033:SF2">
    <property type="entry name" value="FLAGELLAR HOOK PROTEIN"/>
    <property type="match status" value="1"/>
</dbReference>
<dbReference type="Pfam" id="PF22638">
    <property type="entry name" value="FlgK_D1"/>
    <property type="match status" value="1"/>
</dbReference>
<evidence type="ECO:0000256" key="2">
    <source>
        <dbReference type="ARBA" id="ARBA00004613"/>
    </source>
</evidence>
<feature type="domain" description="Flagellar hook-associated protein FlgK helical" evidence="9">
    <location>
        <begin position="103"/>
        <end position="315"/>
    </location>
</feature>
<dbReference type="PANTHER" id="PTHR30033">
    <property type="entry name" value="FLAGELLAR HOOK-ASSOCIATED PROTEIN 1"/>
    <property type="match status" value="1"/>
</dbReference>
<evidence type="ECO:0000256" key="1">
    <source>
        <dbReference type="ARBA" id="ARBA00004365"/>
    </source>
</evidence>
<reference evidence="10" key="1">
    <citation type="journal article" date="2018" name="Genome Biol.">
        <title>SKESA: strategic k-mer extension for scrupulous assemblies.</title>
        <authorList>
            <person name="Souvorov A."/>
            <person name="Agarwala R."/>
            <person name="Lipman D.J."/>
        </authorList>
    </citation>
    <scope>NUCLEOTIDE SEQUENCE</scope>
    <source>
        <strain evidence="10">BCW_3452</strain>
    </source>
</reference>
<dbReference type="GO" id="GO:0044780">
    <property type="term" value="P:bacterial-type flagellum assembly"/>
    <property type="evidence" value="ECO:0007669"/>
    <property type="project" value="InterPro"/>
</dbReference>
<dbReference type="Proteomes" id="UP000863257">
    <property type="component" value="Unassembled WGS sequence"/>
</dbReference>
<feature type="domain" description="Flagellar basal-body/hook protein C-terminal" evidence="8">
    <location>
        <begin position="494"/>
        <end position="531"/>
    </location>
</feature>